<evidence type="ECO:0000313" key="3">
    <source>
        <dbReference type="Proteomes" id="UP000199423"/>
    </source>
</evidence>
<dbReference type="OrthoDB" id="7930437at2"/>
<accession>A0A1I7NEL9</accession>
<feature type="region of interest" description="Disordered" evidence="1">
    <location>
        <begin position="156"/>
        <end position="250"/>
    </location>
</feature>
<dbReference type="EMBL" id="FPCH01000002">
    <property type="protein sequence ID" value="SFV32996.1"/>
    <property type="molecule type" value="Genomic_DNA"/>
</dbReference>
<proteinExistence type="predicted"/>
<evidence type="ECO:0008006" key="4">
    <source>
        <dbReference type="Google" id="ProtNLM"/>
    </source>
</evidence>
<evidence type="ECO:0000313" key="2">
    <source>
        <dbReference type="EMBL" id="SFV32996.1"/>
    </source>
</evidence>
<protein>
    <recommendedName>
        <fullName evidence="4">DUF937 domain-containing protein</fullName>
    </recommendedName>
</protein>
<keyword evidence="3" id="KW-1185">Reference proteome</keyword>
<dbReference type="AlphaFoldDB" id="A0A1I7NEL9"/>
<organism evidence="2 3">
    <name type="scientific">Hyphomicrobium facile</name>
    <dbReference type="NCBI Taxonomy" id="51670"/>
    <lineage>
        <taxon>Bacteria</taxon>
        <taxon>Pseudomonadati</taxon>
        <taxon>Pseudomonadota</taxon>
        <taxon>Alphaproteobacteria</taxon>
        <taxon>Hyphomicrobiales</taxon>
        <taxon>Hyphomicrobiaceae</taxon>
        <taxon>Hyphomicrobium</taxon>
    </lineage>
</organism>
<gene>
    <name evidence="2" type="ORF">SAMN04488557_1799</name>
</gene>
<dbReference type="STRING" id="51670.SAMN04488557_1799"/>
<dbReference type="Proteomes" id="UP000199423">
    <property type="component" value="Unassembled WGS sequence"/>
</dbReference>
<name>A0A1I7NEL9_9HYPH</name>
<reference evidence="3" key="1">
    <citation type="submission" date="2016-10" db="EMBL/GenBank/DDBJ databases">
        <authorList>
            <person name="Varghese N."/>
            <person name="Submissions S."/>
        </authorList>
    </citation>
    <scope>NUCLEOTIDE SEQUENCE [LARGE SCALE GENOMIC DNA]</scope>
    <source>
        <strain evidence="3">DSM 1565</strain>
    </source>
</reference>
<evidence type="ECO:0000256" key="1">
    <source>
        <dbReference type="SAM" id="MobiDB-lite"/>
    </source>
</evidence>
<sequence length="299" mass="31069">MTIDESLRSAAGQELIGRVADAFAIDEQSARSAVYALGDELAARIQRTMLSRGGVADVVSLVTAPGASRALSDSDGLSSPEMIANGDQILDVLIGNKHVSRKIAARAASRSGIDAATAQKMLPVVATLLIGELQKQSGPAIAKVASLIPAFSGAGGSPLPMPGDTFPPARRDVNSTPDDQPPIGAPGRPADIPRGPIDAGNPLPIPGDNIPGVGRRNRYPGPASEPEDNPYSRLPDIVRRGGEQVPGPDGGSLENVIRSILGNLLGSNSGVVGTMIKLFLIRWIASIVRRVLSQVLVRR</sequence>
<dbReference type="InterPro" id="IPR009282">
    <property type="entry name" value="DUF937"/>
</dbReference>
<dbReference type="Pfam" id="PF06078">
    <property type="entry name" value="DUF937"/>
    <property type="match status" value="1"/>
</dbReference>
<dbReference type="RefSeq" id="WP_092867185.1">
    <property type="nucleotide sequence ID" value="NZ_FPCH01000002.1"/>
</dbReference>